<dbReference type="EMBL" id="CAJNOI010002893">
    <property type="protein sequence ID" value="CAF1496851.1"/>
    <property type="molecule type" value="Genomic_DNA"/>
</dbReference>
<name>A0A815SXZ0_9BILA</name>
<evidence type="ECO:0000313" key="4">
    <source>
        <dbReference type="Proteomes" id="UP000663877"/>
    </source>
</evidence>
<sequence length="132" mass="15346">SHVSEPLTVLVKLFYNNEILDNILCKNEIKPSLTTSSIIELFTTLLCQLYSKINLDNDLLENYTCVVILNLFWLISNYEKYSYLIGECKKLMDIVKIAANDKQSFIDTFMPRTMKSIHQTANDILRKFNNNN</sequence>
<dbReference type="OrthoDB" id="9998633at2759"/>
<dbReference type="Proteomes" id="UP000663877">
    <property type="component" value="Unassembled WGS sequence"/>
</dbReference>
<proteinExistence type="predicted"/>
<feature type="non-terminal residue" evidence="1">
    <location>
        <position position="1"/>
    </location>
</feature>
<protein>
    <submittedName>
        <fullName evidence="1">Uncharacterized protein</fullName>
    </submittedName>
</protein>
<dbReference type="Proteomes" id="UP000663832">
    <property type="component" value="Unassembled WGS sequence"/>
</dbReference>
<comment type="caution">
    <text evidence="1">The sequence shown here is derived from an EMBL/GenBank/DDBJ whole genome shotgun (WGS) entry which is preliminary data.</text>
</comment>
<organism evidence="1 4">
    <name type="scientific">Adineta steineri</name>
    <dbReference type="NCBI Taxonomy" id="433720"/>
    <lineage>
        <taxon>Eukaryota</taxon>
        <taxon>Metazoa</taxon>
        <taxon>Spiralia</taxon>
        <taxon>Gnathifera</taxon>
        <taxon>Rotifera</taxon>
        <taxon>Eurotatoria</taxon>
        <taxon>Bdelloidea</taxon>
        <taxon>Adinetida</taxon>
        <taxon>Adinetidae</taxon>
        <taxon>Adineta</taxon>
    </lineage>
</organism>
<dbReference type="EMBL" id="CAJNOM010003226">
    <property type="protein sequence ID" value="CAF1643176.1"/>
    <property type="molecule type" value="Genomic_DNA"/>
</dbReference>
<reference evidence="1" key="1">
    <citation type="submission" date="2021-02" db="EMBL/GenBank/DDBJ databases">
        <authorList>
            <person name="Nowell W R."/>
        </authorList>
    </citation>
    <scope>NUCLEOTIDE SEQUENCE</scope>
</reference>
<evidence type="ECO:0000313" key="2">
    <source>
        <dbReference type="EMBL" id="CAF1643176.1"/>
    </source>
</evidence>
<evidence type="ECO:0000313" key="1">
    <source>
        <dbReference type="EMBL" id="CAF1496851.1"/>
    </source>
</evidence>
<evidence type="ECO:0000313" key="3">
    <source>
        <dbReference type="Proteomes" id="UP000663832"/>
    </source>
</evidence>
<dbReference type="AlphaFoldDB" id="A0A815SXZ0"/>
<keyword evidence="3" id="KW-1185">Reference proteome</keyword>
<gene>
    <name evidence="1" type="ORF">BJG266_LOCUS42936</name>
    <name evidence="2" type="ORF">QVE165_LOCUS59835</name>
</gene>
<accession>A0A815SXZ0</accession>